<dbReference type="Proteomes" id="UP000494165">
    <property type="component" value="Unassembled WGS sequence"/>
</dbReference>
<dbReference type="GO" id="GO:0016020">
    <property type="term" value="C:membrane"/>
    <property type="evidence" value="ECO:0007669"/>
    <property type="project" value="UniProtKB-SubCell"/>
</dbReference>
<feature type="transmembrane region" description="Helical" evidence="7">
    <location>
        <begin position="538"/>
        <end position="561"/>
    </location>
</feature>
<protein>
    <recommendedName>
        <fullName evidence="13">G-protein coupled receptors family 2 profile 2 domain-containing protein</fullName>
    </recommendedName>
</protein>
<dbReference type="Pfam" id="PF00002">
    <property type="entry name" value="7tm_2"/>
    <property type="match status" value="1"/>
</dbReference>
<feature type="domain" description="GAIN-B" evidence="9">
    <location>
        <begin position="345"/>
        <end position="500"/>
    </location>
</feature>
<dbReference type="Gene3D" id="2.60.220.50">
    <property type="match status" value="1"/>
</dbReference>
<feature type="transmembrane region" description="Helical" evidence="7">
    <location>
        <begin position="734"/>
        <end position="757"/>
    </location>
</feature>
<reference evidence="11 12" key="1">
    <citation type="submission" date="2020-04" db="EMBL/GenBank/DDBJ databases">
        <authorList>
            <person name="Alioto T."/>
            <person name="Alioto T."/>
            <person name="Gomez Garrido J."/>
        </authorList>
    </citation>
    <scope>NUCLEOTIDE SEQUENCE [LARGE SCALE GENOMIC DNA]</scope>
</reference>
<organism evidence="11 12">
    <name type="scientific">Cloeon dipterum</name>
    <dbReference type="NCBI Taxonomy" id="197152"/>
    <lineage>
        <taxon>Eukaryota</taxon>
        <taxon>Metazoa</taxon>
        <taxon>Ecdysozoa</taxon>
        <taxon>Arthropoda</taxon>
        <taxon>Hexapoda</taxon>
        <taxon>Insecta</taxon>
        <taxon>Pterygota</taxon>
        <taxon>Palaeoptera</taxon>
        <taxon>Ephemeroptera</taxon>
        <taxon>Pisciforma</taxon>
        <taxon>Baetidae</taxon>
        <taxon>Cloeon</taxon>
    </lineage>
</organism>
<keyword evidence="2 7" id="KW-0812">Transmembrane</keyword>
<dbReference type="InterPro" id="IPR000832">
    <property type="entry name" value="GPCR_2_secretin-like"/>
</dbReference>
<feature type="signal peptide" evidence="8">
    <location>
        <begin position="1"/>
        <end position="17"/>
    </location>
</feature>
<dbReference type="Pfam" id="PF01825">
    <property type="entry name" value="GPS"/>
    <property type="match status" value="1"/>
</dbReference>
<feature type="transmembrane region" description="Helical" evidence="7">
    <location>
        <begin position="573"/>
        <end position="595"/>
    </location>
</feature>
<feature type="compositionally biased region" description="Low complexity" evidence="6">
    <location>
        <begin position="124"/>
        <end position="144"/>
    </location>
</feature>
<dbReference type="InterPro" id="IPR053066">
    <property type="entry name" value="ADGR_G7"/>
</dbReference>
<feature type="region of interest" description="Disordered" evidence="6">
    <location>
        <begin position="124"/>
        <end position="149"/>
    </location>
</feature>
<keyword evidence="3 7" id="KW-1133">Transmembrane helix</keyword>
<evidence type="ECO:0000259" key="9">
    <source>
        <dbReference type="PROSITE" id="PS50221"/>
    </source>
</evidence>
<feature type="transmembrane region" description="Helical" evidence="7">
    <location>
        <begin position="607"/>
        <end position="630"/>
    </location>
</feature>
<keyword evidence="4 7" id="KW-0472">Membrane</keyword>
<feature type="transmembrane region" description="Helical" evidence="7">
    <location>
        <begin position="650"/>
        <end position="676"/>
    </location>
</feature>
<sequence>MRLLPLLFTAGIFAVLADKERIRPSHGHLMQSWWHTLNSRIGHYGERIIKTTTRAPAAKAIPLLANPVNDDVFIPPEKLTTFRKYTTLASTTTPEPTTTTDSEDLTTIPPKPIIQYDAPTTQEIETEPPTTTPAEEPVETTTTEKLNPPFLGHSVQASRMGSSCPFYWDTTIASVVHPIFWPETKVGEIAFPTQPCFTSDFLPVARECQLIDGIARWAEKNGTCDPNAVSNTTFLLYEFTKKDAVSSETVVKVTRNMATILSSVAVPSASDVMVVDNVLVEITKHAQHLREDSLNDVASVLDKVSVSSQVTINLQIATNSILRSVDTILAKVQLDQSGIARAHSNATSLMAADLSLSGVKGVQISDSKIVPLTAESGAVTSASFLQISSGRAAFVLLGNEDNLFKAKNENLTLNSKVLGVSLDGQHPWHQLKEPVIRLKFKPTNPSEGMLVKCAYWDIYNSDWKTDGCTFVGKEGDLDVCECNHLTHFGEIIGVSGDDKILDIISIVGCSLSLFGLLGIAATAAMFEHWRSRLGNKILLHLSASIGLTMAVFLSIALDAGAASDASCITLGVLLHYSILASFCWMLISALLQFLRFVSVLSARPPHFLLKGVLFGWVLPTVPVIVLLSIGPAKSYPRTNSSSNFCYPVELSLILGVIIPVACAVIGNLLVFCLIVYRVSCGRPKNLTISTMAERRVIALRQLRMSVLLFFLLGLTWIFGLLAMVAPFLAPWRVAFSYLFCTTATLQGLALFIFFIVWEKKTRQMWLTALPERFAPTRPSRPTTSSTAFSESNSHSSSRVRDERAPLRQKTSTQNLTGSTNRNVSGQ</sequence>
<feature type="chain" id="PRO_5035899250" description="G-protein coupled receptors family 2 profile 2 domain-containing protein" evidence="8">
    <location>
        <begin position="18"/>
        <end position="826"/>
    </location>
</feature>
<dbReference type="Gene3D" id="1.20.1070.10">
    <property type="entry name" value="Rhodopsin 7-helix transmembrane proteins"/>
    <property type="match status" value="1"/>
</dbReference>
<dbReference type="OrthoDB" id="10037534at2759"/>
<comment type="subcellular location">
    <subcellularLocation>
        <location evidence="1">Membrane</location>
        <topology evidence="1">Multi-pass membrane protein</topology>
    </subcellularLocation>
</comment>
<dbReference type="AlphaFoldDB" id="A0A8S1D187"/>
<evidence type="ECO:0000313" key="11">
    <source>
        <dbReference type="EMBL" id="CAB3371523.1"/>
    </source>
</evidence>
<proteinExistence type="predicted"/>
<dbReference type="InterPro" id="IPR000203">
    <property type="entry name" value="GPS"/>
</dbReference>
<dbReference type="PANTHER" id="PTHR47767">
    <property type="entry name" value="ADHESION G PROTEIN-COUPLED RECEPTOR G7"/>
    <property type="match status" value="1"/>
</dbReference>
<accession>A0A8S1D187</accession>
<feature type="region of interest" description="Disordered" evidence="6">
    <location>
        <begin position="775"/>
        <end position="826"/>
    </location>
</feature>
<evidence type="ECO:0000256" key="6">
    <source>
        <dbReference type="SAM" id="MobiDB-lite"/>
    </source>
</evidence>
<feature type="transmembrane region" description="Helical" evidence="7">
    <location>
        <begin position="704"/>
        <end position="728"/>
    </location>
</feature>
<evidence type="ECO:0000256" key="3">
    <source>
        <dbReference type="ARBA" id="ARBA00022989"/>
    </source>
</evidence>
<keyword evidence="5" id="KW-1015">Disulfide bond</keyword>
<evidence type="ECO:0000313" key="12">
    <source>
        <dbReference type="Proteomes" id="UP000494165"/>
    </source>
</evidence>
<evidence type="ECO:0008006" key="13">
    <source>
        <dbReference type="Google" id="ProtNLM"/>
    </source>
</evidence>
<dbReference type="GO" id="GO:0007166">
    <property type="term" value="P:cell surface receptor signaling pathway"/>
    <property type="evidence" value="ECO:0007669"/>
    <property type="project" value="InterPro"/>
</dbReference>
<name>A0A8S1D187_9INSE</name>
<evidence type="ECO:0000256" key="7">
    <source>
        <dbReference type="SAM" id="Phobius"/>
    </source>
</evidence>
<dbReference type="EMBL" id="CADEPI010000062">
    <property type="protein sequence ID" value="CAB3371523.1"/>
    <property type="molecule type" value="Genomic_DNA"/>
</dbReference>
<dbReference type="InterPro" id="IPR017981">
    <property type="entry name" value="GPCR_2-like_7TM"/>
</dbReference>
<evidence type="ECO:0000256" key="4">
    <source>
        <dbReference type="ARBA" id="ARBA00023136"/>
    </source>
</evidence>
<comment type="caution">
    <text evidence="11">The sequence shown here is derived from an EMBL/GenBank/DDBJ whole genome shotgun (WGS) entry which is preliminary data.</text>
</comment>
<evidence type="ECO:0000259" key="10">
    <source>
        <dbReference type="PROSITE" id="PS50261"/>
    </source>
</evidence>
<feature type="compositionally biased region" description="Low complexity" evidence="6">
    <location>
        <begin position="91"/>
        <end position="100"/>
    </location>
</feature>
<keyword evidence="12" id="KW-1185">Reference proteome</keyword>
<keyword evidence="8" id="KW-0732">Signal</keyword>
<dbReference type="PROSITE" id="PS50261">
    <property type="entry name" value="G_PROTEIN_RECEP_F2_4"/>
    <property type="match status" value="1"/>
</dbReference>
<dbReference type="PANTHER" id="PTHR47767:SF1">
    <property type="entry name" value="ADHESION G PROTEIN-COUPLED RECEPTOR G7"/>
    <property type="match status" value="1"/>
</dbReference>
<dbReference type="InterPro" id="IPR046338">
    <property type="entry name" value="GAIN_dom_sf"/>
</dbReference>
<dbReference type="PROSITE" id="PS50221">
    <property type="entry name" value="GAIN_B"/>
    <property type="match status" value="1"/>
</dbReference>
<dbReference type="CDD" id="cd15040">
    <property type="entry name" value="7tmB2_Adhesion"/>
    <property type="match status" value="1"/>
</dbReference>
<dbReference type="InterPro" id="IPR057244">
    <property type="entry name" value="GAIN_B"/>
</dbReference>
<dbReference type="SMART" id="SM00303">
    <property type="entry name" value="GPS"/>
    <property type="match status" value="1"/>
</dbReference>
<feature type="compositionally biased region" description="Polar residues" evidence="6">
    <location>
        <begin position="808"/>
        <end position="826"/>
    </location>
</feature>
<evidence type="ECO:0000256" key="2">
    <source>
        <dbReference type="ARBA" id="ARBA00022692"/>
    </source>
</evidence>
<dbReference type="GO" id="GO:0004930">
    <property type="term" value="F:G protein-coupled receptor activity"/>
    <property type="evidence" value="ECO:0007669"/>
    <property type="project" value="InterPro"/>
</dbReference>
<evidence type="ECO:0000256" key="8">
    <source>
        <dbReference type="SAM" id="SignalP"/>
    </source>
</evidence>
<evidence type="ECO:0000256" key="5">
    <source>
        <dbReference type="ARBA" id="ARBA00023157"/>
    </source>
</evidence>
<feature type="domain" description="G-protein coupled receptors family 2 profile 2" evidence="10">
    <location>
        <begin position="501"/>
        <end position="758"/>
    </location>
</feature>
<dbReference type="SUPFAM" id="SSF81321">
    <property type="entry name" value="Family A G protein-coupled receptor-like"/>
    <property type="match status" value="1"/>
</dbReference>
<feature type="transmembrane region" description="Helical" evidence="7">
    <location>
        <begin position="503"/>
        <end position="526"/>
    </location>
</feature>
<feature type="region of interest" description="Disordered" evidence="6">
    <location>
        <begin position="91"/>
        <end position="110"/>
    </location>
</feature>
<evidence type="ECO:0000256" key="1">
    <source>
        <dbReference type="ARBA" id="ARBA00004141"/>
    </source>
</evidence>
<feature type="compositionally biased region" description="Low complexity" evidence="6">
    <location>
        <begin position="775"/>
        <end position="796"/>
    </location>
</feature>
<gene>
    <name evidence="11" type="ORF">CLODIP_2_CD13589</name>
</gene>